<evidence type="ECO:0000256" key="4">
    <source>
        <dbReference type="ARBA" id="ARBA00022643"/>
    </source>
</evidence>
<keyword evidence="4" id="KW-0285">Flavoprotein</keyword>
<dbReference type="InterPro" id="IPR029039">
    <property type="entry name" value="Flavoprotein-like_sf"/>
</dbReference>
<organism evidence="8 9">
    <name type="scientific">Salinicoccus kekensis</name>
    <dbReference type="NCBI Taxonomy" id="714307"/>
    <lineage>
        <taxon>Bacteria</taxon>
        <taxon>Bacillati</taxon>
        <taxon>Bacillota</taxon>
        <taxon>Bacilli</taxon>
        <taxon>Bacillales</taxon>
        <taxon>Staphylococcaceae</taxon>
        <taxon>Salinicoccus</taxon>
    </lineage>
</organism>
<dbReference type="Proteomes" id="UP000219412">
    <property type="component" value="Unassembled WGS sequence"/>
</dbReference>
<dbReference type="InterPro" id="IPR050712">
    <property type="entry name" value="NAD(P)H-dep_reductase"/>
</dbReference>
<name>A0A285UNN1_9STAP</name>
<evidence type="ECO:0000313" key="8">
    <source>
        <dbReference type="EMBL" id="SOC43439.1"/>
    </source>
</evidence>
<comment type="subunit">
    <text evidence="2">Homotetramer.</text>
</comment>
<evidence type="ECO:0000259" key="7">
    <source>
        <dbReference type="Pfam" id="PF03358"/>
    </source>
</evidence>
<evidence type="ECO:0000256" key="1">
    <source>
        <dbReference type="ARBA" id="ARBA00009428"/>
    </source>
</evidence>
<evidence type="ECO:0000256" key="5">
    <source>
        <dbReference type="ARBA" id="ARBA00031831"/>
    </source>
</evidence>
<dbReference type="RefSeq" id="WP_097041632.1">
    <property type="nucleotide sequence ID" value="NZ_OBQF01000005.1"/>
</dbReference>
<comment type="similarity">
    <text evidence="1">Belongs to the azoreductase type 2 family.</text>
</comment>
<dbReference type="PANTHER" id="PTHR30543">
    <property type="entry name" value="CHROMATE REDUCTASE"/>
    <property type="match status" value="1"/>
</dbReference>
<evidence type="ECO:0000256" key="6">
    <source>
        <dbReference type="ARBA" id="ARBA00032807"/>
    </source>
</evidence>
<dbReference type="Pfam" id="PF03358">
    <property type="entry name" value="FMN_red"/>
    <property type="match status" value="1"/>
</dbReference>
<proteinExistence type="inferred from homology"/>
<dbReference type="InterPro" id="IPR005025">
    <property type="entry name" value="FMN_Rdtase-like_dom"/>
</dbReference>
<keyword evidence="9" id="KW-1185">Reference proteome</keyword>
<dbReference type="Gene3D" id="3.40.50.360">
    <property type="match status" value="1"/>
</dbReference>
<dbReference type="AlphaFoldDB" id="A0A285UNN1"/>
<keyword evidence="4" id="KW-0288">FMN</keyword>
<protein>
    <recommendedName>
        <fullName evidence="3">FMN-dependent NADPH-azoreductase</fullName>
    </recommendedName>
    <alternativeName>
        <fullName evidence="6">NADPH-dependent flavo-azoreductase</fullName>
    </alternativeName>
    <alternativeName>
        <fullName evidence="5">NADPH-flavin azoreductase</fullName>
    </alternativeName>
</protein>
<feature type="domain" description="NADPH-dependent FMN reductase-like" evidence="7">
    <location>
        <begin position="2"/>
        <end position="147"/>
    </location>
</feature>
<gene>
    <name evidence="8" type="ORF">SAMN05878391_1980</name>
</gene>
<dbReference type="GO" id="GO:0016491">
    <property type="term" value="F:oxidoreductase activity"/>
    <property type="evidence" value="ECO:0007669"/>
    <property type="project" value="InterPro"/>
</dbReference>
<dbReference type="GO" id="GO:0010181">
    <property type="term" value="F:FMN binding"/>
    <property type="evidence" value="ECO:0007669"/>
    <property type="project" value="TreeGrafter"/>
</dbReference>
<reference evidence="9" key="1">
    <citation type="submission" date="2017-08" db="EMBL/GenBank/DDBJ databases">
        <authorList>
            <person name="Varghese N."/>
            <person name="Submissions S."/>
        </authorList>
    </citation>
    <scope>NUCLEOTIDE SEQUENCE [LARGE SCALE GENOMIC DNA]</scope>
    <source>
        <strain evidence="9">DSM 23173</strain>
    </source>
</reference>
<dbReference type="SUPFAM" id="SSF52218">
    <property type="entry name" value="Flavoproteins"/>
    <property type="match status" value="1"/>
</dbReference>
<dbReference type="EMBL" id="OBQF01000005">
    <property type="protein sequence ID" value="SOC43439.1"/>
    <property type="molecule type" value="Genomic_DNA"/>
</dbReference>
<dbReference type="OrthoDB" id="9812295at2"/>
<accession>A0A285UNN1</accession>
<evidence type="ECO:0000256" key="2">
    <source>
        <dbReference type="ARBA" id="ARBA00011881"/>
    </source>
</evidence>
<sequence>MVKVAVVVGSLRKGSYSKKLAENMASLLPEGFEAEFVDIGNLPLYNEDYDGNEPQEYLDFREQIKSSDAVMFVTPEYNRSVPGVLMNAIDVASRPYGHSVWDGKPALVASQSISNLSGFGANHHLRQSLVFLNMPVLQQPEVYIANSPELFDENDKIKSEDTVAFLQSAIDAFVDHVKKYVYV</sequence>
<dbReference type="GO" id="GO:0005829">
    <property type="term" value="C:cytosol"/>
    <property type="evidence" value="ECO:0007669"/>
    <property type="project" value="TreeGrafter"/>
</dbReference>
<evidence type="ECO:0000256" key="3">
    <source>
        <dbReference type="ARBA" id="ARBA00016393"/>
    </source>
</evidence>
<evidence type="ECO:0000313" key="9">
    <source>
        <dbReference type="Proteomes" id="UP000219412"/>
    </source>
</evidence>
<dbReference type="PANTHER" id="PTHR30543:SF21">
    <property type="entry name" value="NAD(P)H-DEPENDENT FMN REDUCTASE LOT6"/>
    <property type="match status" value="1"/>
</dbReference>